<dbReference type="InterPro" id="IPR012337">
    <property type="entry name" value="RNaseH-like_sf"/>
</dbReference>
<dbReference type="SUPFAM" id="SSF53098">
    <property type="entry name" value="Ribonuclease H-like"/>
    <property type="match status" value="1"/>
</dbReference>
<keyword evidence="2" id="KW-1185">Reference proteome</keyword>
<gene>
    <name evidence="1" type="ORF">MYCIT1_LOCUS5936</name>
</gene>
<organism evidence="1 2">
    <name type="scientific">Mycena citricolor</name>
    <dbReference type="NCBI Taxonomy" id="2018698"/>
    <lineage>
        <taxon>Eukaryota</taxon>
        <taxon>Fungi</taxon>
        <taxon>Dikarya</taxon>
        <taxon>Basidiomycota</taxon>
        <taxon>Agaricomycotina</taxon>
        <taxon>Agaricomycetes</taxon>
        <taxon>Agaricomycetidae</taxon>
        <taxon>Agaricales</taxon>
        <taxon>Marasmiineae</taxon>
        <taxon>Mycenaceae</taxon>
        <taxon>Mycena</taxon>
    </lineage>
</organism>
<proteinExistence type="predicted"/>
<dbReference type="Proteomes" id="UP001295794">
    <property type="component" value="Unassembled WGS sequence"/>
</dbReference>
<sequence>MSWGIGLLWRNHWLAWHYKQGWDLPGHNIGWGEIVAVELAVWTAIALSLTTTTLQLCLDNQGVIGALNAGKLHNAKENLVLQQITSLLLDRDIWLDIVWVALPDNLADALSRRKLGCIDSLIKIIPKLPVELHDSLYKVTDLII</sequence>
<comment type="caution">
    <text evidence="1">The sequence shown here is derived from an EMBL/GenBank/DDBJ whole genome shotgun (WGS) entry which is preliminary data.</text>
</comment>
<protein>
    <submittedName>
        <fullName evidence="1">Uncharacterized protein</fullName>
    </submittedName>
</protein>
<accession>A0AAD2JX57</accession>
<evidence type="ECO:0000313" key="2">
    <source>
        <dbReference type="Proteomes" id="UP001295794"/>
    </source>
</evidence>
<dbReference type="EMBL" id="CAVNYO010000082">
    <property type="protein sequence ID" value="CAK5265164.1"/>
    <property type="molecule type" value="Genomic_DNA"/>
</dbReference>
<name>A0AAD2JX57_9AGAR</name>
<evidence type="ECO:0000313" key="1">
    <source>
        <dbReference type="EMBL" id="CAK5265164.1"/>
    </source>
</evidence>
<dbReference type="AlphaFoldDB" id="A0AAD2JX57"/>
<reference evidence="1" key="1">
    <citation type="submission" date="2023-11" db="EMBL/GenBank/DDBJ databases">
        <authorList>
            <person name="De Vega J J."/>
            <person name="De Vega J J."/>
        </authorList>
    </citation>
    <scope>NUCLEOTIDE SEQUENCE</scope>
</reference>